<feature type="transmembrane region" description="Helical" evidence="5">
    <location>
        <begin position="219"/>
        <end position="238"/>
    </location>
</feature>
<reference evidence="6 7" key="1">
    <citation type="submission" date="2022-03" db="EMBL/GenBank/DDBJ databases">
        <authorList>
            <person name="Nunn A."/>
            <person name="Chopra R."/>
            <person name="Nunn A."/>
            <person name="Contreras Garrido A."/>
        </authorList>
    </citation>
    <scope>NUCLEOTIDE SEQUENCE [LARGE SCALE GENOMIC DNA]</scope>
</reference>
<keyword evidence="2 5" id="KW-0812">Transmembrane</keyword>
<evidence type="ECO:0000313" key="6">
    <source>
        <dbReference type="EMBL" id="CAH2079141.1"/>
    </source>
</evidence>
<proteinExistence type="inferred from homology"/>
<dbReference type="PANTHER" id="PTHR23291:SF123">
    <property type="entry name" value="PROTEIN LIFEGUARD 1"/>
    <property type="match status" value="1"/>
</dbReference>
<gene>
    <name evidence="6" type="ORF">TAV2_LOCUS25559</name>
</gene>
<evidence type="ECO:0000313" key="7">
    <source>
        <dbReference type="Proteomes" id="UP000836841"/>
    </source>
</evidence>
<dbReference type="Proteomes" id="UP000836841">
    <property type="component" value="Chromosome 7"/>
</dbReference>
<dbReference type="PANTHER" id="PTHR23291">
    <property type="entry name" value="BAX INHIBITOR-RELATED"/>
    <property type="match status" value="1"/>
</dbReference>
<keyword evidence="7" id="KW-1185">Reference proteome</keyword>
<evidence type="ECO:0000256" key="4">
    <source>
        <dbReference type="ARBA" id="ARBA00023136"/>
    </source>
</evidence>
<evidence type="ECO:0000256" key="1">
    <source>
        <dbReference type="ARBA" id="ARBA00004141"/>
    </source>
</evidence>
<organism evidence="6 7">
    <name type="scientific">Thlaspi arvense</name>
    <name type="common">Field penny-cress</name>
    <dbReference type="NCBI Taxonomy" id="13288"/>
    <lineage>
        <taxon>Eukaryota</taxon>
        <taxon>Viridiplantae</taxon>
        <taxon>Streptophyta</taxon>
        <taxon>Embryophyta</taxon>
        <taxon>Tracheophyta</taxon>
        <taxon>Spermatophyta</taxon>
        <taxon>Magnoliopsida</taxon>
        <taxon>eudicotyledons</taxon>
        <taxon>Gunneridae</taxon>
        <taxon>Pentapetalae</taxon>
        <taxon>rosids</taxon>
        <taxon>malvids</taxon>
        <taxon>Brassicales</taxon>
        <taxon>Brassicaceae</taxon>
        <taxon>Thlaspideae</taxon>
        <taxon>Thlaspi</taxon>
    </lineage>
</organism>
<keyword evidence="3 5" id="KW-1133">Transmembrane helix</keyword>
<evidence type="ECO:0000256" key="2">
    <source>
        <dbReference type="ARBA" id="ARBA00022692"/>
    </source>
</evidence>
<evidence type="ECO:0000256" key="5">
    <source>
        <dbReference type="RuleBase" id="RU004379"/>
    </source>
</evidence>
<sequence>MAKSDIESGGVITGNELYPKMTESSELRWAFIRKVYTILSLQVILTVGVSSVVFFVREIPDFITTTYYGLGVFFVSLLLPLLMLWPLIAFQKKHPINLIILTLFTLSISFAVGLCCSFSKGRIVLEAAILTATMVLGLTVYTFWAVKRGHDFSFLAPFLFGALLIILVFSLIQIFHPLGKLSSMIFSGIAAILFCGYIVYDTNRLIKKLEQDEYISAAISLYLDIVNLFLNLLGIATVNS</sequence>
<dbReference type="GO" id="GO:0016020">
    <property type="term" value="C:membrane"/>
    <property type="evidence" value="ECO:0007669"/>
    <property type="project" value="UniProtKB-SubCell"/>
</dbReference>
<feature type="transmembrane region" description="Helical" evidence="5">
    <location>
        <begin position="181"/>
        <end position="199"/>
    </location>
</feature>
<feature type="transmembrane region" description="Helical" evidence="5">
    <location>
        <begin position="35"/>
        <end position="56"/>
    </location>
</feature>
<dbReference type="Pfam" id="PF01027">
    <property type="entry name" value="Bax1-I"/>
    <property type="match status" value="1"/>
</dbReference>
<dbReference type="EMBL" id="OU466863">
    <property type="protein sequence ID" value="CAH2079141.1"/>
    <property type="molecule type" value="Genomic_DNA"/>
</dbReference>
<dbReference type="AlphaFoldDB" id="A0AAU9TAS4"/>
<dbReference type="InterPro" id="IPR006214">
    <property type="entry name" value="Bax_inhibitor_1-related"/>
</dbReference>
<accession>A0AAU9TAS4</accession>
<name>A0AAU9TAS4_THLAR</name>
<comment type="similarity">
    <text evidence="5">Belongs to the BI1 family.</text>
</comment>
<keyword evidence="4 5" id="KW-0472">Membrane</keyword>
<feature type="transmembrane region" description="Helical" evidence="5">
    <location>
        <begin position="68"/>
        <end position="90"/>
    </location>
</feature>
<feature type="transmembrane region" description="Helical" evidence="5">
    <location>
        <begin position="152"/>
        <end position="174"/>
    </location>
</feature>
<evidence type="ECO:0008006" key="8">
    <source>
        <dbReference type="Google" id="ProtNLM"/>
    </source>
</evidence>
<feature type="transmembrane region" description="Helical" evidence="5">
    <location>
        <begin position="96"/>
        <end position="116"/>
    </location>
</feature>
<protein>
    <recommendedName>
        <fullName evidence="8">BI1-like protein</fullName>
    </recommendedName>
</protein>
<evidence type="ECO:0000256" key="3">
    <source>
        <dbReference type="ARBA" id="ARBA00022989"/>
    </source>
</evidence>
<feature type="transmembrane region" description="Helical" evidence="5">
    <location>
        <begin position="123"/>
        <end position="146"/>
    </location>
</feature>
<comment type="subcellular location">
    <subcellularLocation>
        <location evidence="1">Membrane</location>
        <topology evidence="1">Multi-pass membrane protein</topology>
    </subcellularLocation>
</comment>